<sequence length="70" mass="8024">MVLRPLTQEFYFLLLHYTNILQQFEMHLIVTKQRNGDIKEYPQPTPCFTDFSVVTVLVTGTACCSLSLIG</sequence>
<dbReference type="AlphaFoldDB" id="A0A2P2QFN5"/>
<name>A0A2P2QFN5_RHIMU</name>
<organism evidence="1">
    <name type="scientific">Rhizophora mucronata</name>
    <name type="common">Asiatic mangrove</name>
    <dbReference type="NCBI Taxonomy" id="61149"/>
    <lineage>
        <taxon>Eukaryota</taxon>
        <taxon>Viridiplantae</taxon>
        <taxon>Streptophyta</taxon>
        <taxon>Embryophyta</taxon>
        <taxon>Tracheophyta</taxon>
        <taxon>Spermatophyta</taxon>
        <taxon>Magnoliopsida</taxon>
        <taxon>eudicotyledons</taxon>
        <taxon>Gunneridae</taxon>
        <taxon>Pentapetalae</taxon>
        <taxon>rosids</taxon>
        <taxon>fabids</taxon>
        <taxon>Malpighiales</taxon>
        <taxon>Rhizophoraceae</taxon>
        <taxon>Rhizophora</taxon>
    </lineage>
</organism>
<protein>
    <submittedName>
        <fullName evidence="1">Uncharacterized protein</fullName>
    </submittedName>
</protein>
<reference evidence="1" key="1">
    <citation type="submission" date="2018-02" db="EMBL/GenBank/DDBJ databases">
        <title>Rhizophora mucronata_Transcriptome.</title>
        <authorList>
            <person name="Meera S.P."/>
            <person name="Sreeshan A."/>
            <person name="Augustine A."/>
        </authorList>
    </citation>
    <scope>NUCLEOTIDE SEQUENCE</scope>
    <source>
        <tissue evidence="1">Leaf</tissue>
    </source>
</reference>
<dbReference type="EMBL" id="GGEC01085338">
    <property type="protein sequence ID" value="MBX65822.1"/>
    <property type="molecule type" value="Transcribed_RNA"/>
</dbReference>
<proteinExistence type="predicted"/>
<accession>A0A2P2QFN5</accession>
<evidence type="ECO:0000313" key="1">
    <source>
        <dbReference type="EMBL" id="MBX65822.1"/>
    </source>
</evidence>